<protein>
    <submittedName>
        <fullName evidence="2">Uncharacterized protein</fullName>
    </submittedName>
</protein>
<name>A0A438IIP8_VITVI</name>
<dbReference type="EMBL" id="QGNW01000106">
    <property type="protein sequence ID" value="RVW96587.1"/>
    <property type="molecule type" value="Genomic_DNA"/>
</dbReference>
<proteinExistence type="predicted"/>
<evidence type="ECO:0000256" key="1">
    <source>
        <dbReference type="SAM" id="MobiDB-lite"/>
    </source>
</evidence>
<reference evidence="2 3" key="1">
    <citation type="journal article" date="2018" name="PLoS Genet.">
        <title>Population sequencing reveals clonal diversity and ancestral inbreeding in the grapevine cultivar Chardonnay.</title>
        <authorList>
            <person name="Roach M.J."/>
            <person name="Johnson D.L."/>
            <person name="Bohlmann J."/>
            <person name="van Vuuren H.J."/>
            <person name="Jones S.J."/>
            <person name="Pretorius I.S."/>
            <person name="Schmidt S.A."/>
            <person name="Borneman A.R."/>
        </authorList>
    </citation>
    <scope>NUCLEOTIDE SEQUENCE [LARGE SCALE GENOMIC DNA]</scope>
    <source>
        <strain evidence="3">cv. Chardonnay</strain>
        <tissue evidence="2">Leaf</tissue>
    </source>
</reference>
<dbReference type="Proteomes" id="UP000288805">
    <property type="component" value="Unassembled WGS sequence"/>
</dbReference>
<feature type="compositionally biased region" description="Pro residues" evidence="1">
    <location>
        <begin position="18"/>
        <end position="29"/>
    </location>
</feature>
<evidence type="ECO:0000313" key="2">
    <source>
        <dbReference type="EMBL" id="RVW96587.1"/>
    </source>
</evidence>
<feature type="compositionally biased region" description="Low complexity" evidence="1">
    <location>
        <begin position="33"/>
        <end position="68"/>
    </location>
</feature>
<gene>
    <name evidence="2" type="ORF">CK203_020282</name>
</gene>
<feature type="region of interest" description="Disordered" evidence="1">
    <location>
        <begin position="1"/>
        <end position="83"/>
    </location>
</feature>
<evidence type="ECO:0000313" key="3">
    <source>
        <dbReference type="Proteomes" id="UP000288805"/>
    </source>
</evidence>
<accession>A0A438IIP8</accession>
<organism evidence="2 3">
    <name type="scientific">Vitis vinifera</name>
    <name type="common">Grape</name>
    <dbReference type="NCBI Taxonomy" id="29760"/>
    <lineage>
        <taxon>Eukaryota</taxon>
        <taxon>Viridiplantae</taxon>
        <taxon>Streptophyta</taxon>
        <taxon>Embryophyta</taxon>
        <taxon>Tracheophyta</taxon>
        <taxon>Spermatophyta</taxon>
        <taxon>Magnoliopsida</taxon>
        <taxon>eudicotyledons</taxon>
        <taxon>Gunneridae</taxon>
        <taxon>Pentapetalae</taxon>
        <taxon>rosids</taxon>
        <taxon>Vitales</taxon>
        <taxon>Vitaceae</taxon>
        <taxon>Viteae</taxon>
        <taxon>Vitis</taxon>
    </lineage>
</organism>
<sequence length="83" mass="8413">MAAVTSTSLASQLSTPRPQLPPIPIPPPLNFQASADPSPTSTTLPSLSSLLISESPPLPASPAEASSPWPAPENSLSEEIGSV</sequence>
<feature type="compositionally biased region" description="Polar residues" evidence="1">
    <location>
        <begin position="1"/>
        <end position="15"/>
    </location>
</feature>
<dbReference type="AlphaFoldDB" id="A0A438IIP8"/>
<comment type="caution">
    <text evidence="2">The sequence shown here is derived from an EMBL/GenBank/DDBJ whole genome shotgun (WGS) entry which is preliminary data.</text>
</comment>